<feature type="region of interest" description="Disordered" evidence="5">
    <location>
        <begin position="73"/>
        <end position="97"/>
    </location>
</feature>
<keyword evidence="8" id="KW-1185">Reference proteome</keyword>
<accession>A0A9W8V7I5</accession>
<dbReference type="InterPro" id="IPR021858">
    <property type="entry name" value="Fun_TF"/>
</dbReference>
<dbReference type="PANTHER" id="PTHR23416">
    <property type="entry name" value="SIALIC ACID SYNTHASE-RELATED"/>
    <property type="match status" value="1"/>
</dbReference>
<dbReference type="SUPFAM" id="SSF51161">
    <property type="entry name" value="Trimeric LpxA-like enzymes"/>
    <property type="match status" value="1"/>
</dbReference>
<gene>
    <name evidence="7" type="ORF">NW762_013619</name>
</gene>
<sequence length="734" mass="81696">MSSIDASASTRPTARRKDPACGTCRKKCRKCDRKRPICDRCRTKGLHCEGYPPRFQFQETLTTRYGRQDAIQNDVHVPSPPTISDEPSLESSIVSETTPATLSPQHALLDSALTLPSPLSSSTPPFSPPQDSPVASLAGNLDLESDIAANRAIIDYFDQILSEHLIIHVAGIDNPFREHVLPLAYQHQGILHALLGLSACHMHISGKDRSQRLITLSLQYRLSALQALASLLLREETSRLTNTEGEHVLAMVLLLVLHDVCETGVSTHGAHLTGVSFLCKRMACPTDFSTRSKAGMFLISALSWLDMLRGFSGAEKLTYRESVRECVRDHGSLSLHTLVGCPPIIFYKIGQVLEAGKSFRAGDLPLAEFQELLDGAEQFFRGWDSDQAVYPTRHQEWRHLAEAYRHACLLRVMRFPDAFTVSCNDPRIKASVAAVLDICAVMPRDSVFYKRLLFPLFLAGADTCSPHQMHYASWCISEIKHATGFQHPAMTEVLTKVWEERRTNPHGWQNVPWMEFEKNQAELEKASKLANVPHCEQYDRMISGMLYDSFVPELVNSRLAARRSMMNYNTWLPEGDDFNIDYVSKKRAEMLRSFLGHVADEEVFIEPPFRVDYGPNLSIGKRFYANFNLTILDSAIVTIGDRVMMGPNVMISTATHETEVASRRANIEYAYPITIGDDCWIGGGVTILPGVTIGEGCTIGAGAVVTRDIPAWSVALGTPARVVKKVQALDKPEE</sequence>
<dbReference type="AlphaFoldDB" id="A0A9W8V7I5"/>
<dbReference type="InterPro" id="IPR051159">
    <property type="entry name" value="Hexapeptide_acetyltransf"/>
</dbReference>
<dbReference type="Pfam" id="PF11951">
    <property type="entry name" value="Fungal_trans_2"/>
    <property type="match status" value="1"/>
</dbReference>
<evidence type="ECO:0000313" key="7">
    <source>
        <dbReference type="EMBL" id="KAJ4246268.1"/>
    </source>
</evidence>
<feature type="domain" description="Zn(2)-C6 fungal-type" evidence="6">
    <location>
        <begin position="20"/>
        <end position="48"/>
    </location>
</feature>
<dbReference type="SMART" id="SM01266">
    <property type="entry name" value="Mac"/>
    <property type="match status" value="1"/>
</dbReference>
<evidence type="ECO:0000313" key="8">
    <source>
        <dbReference type="Proteomes" id="UP001152049"/>
    </source>
</evidence>
<dbReference type="InterPro" id="IPR011004">
    <property type="entry name" value="Trimer_LpxA-like_sf"/>
</dbReference>
<dbReference type="SMART" id="SM00066">
    <property type="entry name" value="GAL4"/>
    <property type="match status" value="1"/>
</dbReference>
<reference evidence="7" key="1">
    <citation type="submission" date="2022-09" db="EMBL/GenBank/DDBJ databases">
        <title>Fusarium specimens isolated from Avocado Roots.</title>
        <authorList>
            <person name="Stajich J."/>
            <person name="Roper C."/>
            <person name="Heimlech-Rivalta G."/>
        </authorList>
    </citation>
    <scope>NUCLEOTIDE SEQUENCE</scope>
    <source>
        <strain evidence="7">CF00136</strain>
    </source>
</reference>
<dbReference type="GO" id="GO:0000981">
    <property type="term" value="F:DNA-binding transcription factor activity, RNA polymerase II-specific"/>
    <property type="evidence" value="ECO:0007669"/>
    <property type="project" value="InterPro"/>
</dbReference>
<organism evidence="7 8">
    <name type="scientific">Fusarium torreyae</name>
    <dbReference type="NCBI Taxonomy" id="1237075"/>
    <lineage>
        <taxon>Eukaryota</taxon>
        <taxon>Fungi</taxon>
        <taxon>Dikarya</taxon>
        <taxon>Ascomycota</taxon>
        <taxon>Pezizomycotina</taxon>
        <taxon>Sordariomycetes</taxon>
        <taxon>Hypocreomycetidae</taxon>
        <taxon>Hypocreales</taxon>
        <taxon>Nectriaceae</taxon>
        <taxon>Fusarium</taxon>
    </lineage>
</organism>
<dbReference type="FunFam" id="2.160.10.10:FF:000025">
    <property type="entry name" value="Hexapeptide-repeat containing-acetyltransferase"/>
    <property type="match status" value="1"/>
</dbReference>
<feature type="compositionally biased region" description="Polar residues" evidence="5">
    <location>
        <begin position="1"/>
        <end position="12"/>
    </location>
</feature>
<dbReference type="Pfam" id="PF00132">
    <property type="entry name" value="Hexapep"/>
    <property type="match status" value="1"/>
</dbReference>
<keyword evidence="2" id="KW-0808">Transferase</keyword>
<dbReference type="InterPro" id="IPR001451">
    <property type="entry name" value="Hexapep"/>
</dbReference>
<evidence type="ECO:0000256" key="1">
    <source>
        <dbReference type="ARBA" id="ARBA00007274"/>
    </source>
</evidence>
<dbReference type="CDD" id="cd00067">
    <property type="entry name" value="GAL4"/>
    <property type="match status" value="1"/>
</dbReference>
<dbReference type="GO" id="GO:0008270">
    <property type="term" value="F:zinc ion binding"/>
    <property type="evidence" value="ECO:0007669"/>
    <property type="project" value="InterPro"/>
</dbReference>
<evidence type="ECO:0000256" key="3">
    <source>
        <dbReference type="ARBA" id="ARBA00023242"/>
    </source>
</evidence>
<keyword evidence="4" id="KW-0012">Acyltransferase</keyword>
<comment type="similarity">
    <text evidence="1">Belongs to the transferase hexapeptide repeat family.</text>
</comment>
<evidence type="ECO:0000259" key="6">
    <source>
        <dbReference type="PROSITE" id="PS50048"/>
    </source>
</evidence>
<protein>
    <recommendedName>
        <fullName evidence="6">Zn(2)-C6 fungal-type domain-containing protein</fullName>
    </recommendedName>
</protein>
<name>A0A9W8V7I5_9HYPO</name>
<proteinExistence type="inferred from homology"/>
<dbReference type="GO" id="GO:0008374">
    <property type="term" value="F:O-acyltransferase activity"/>
    <property type="evidence" value="ECO:0007669"/>
    <property type="project" value="TreeGrafter"/>
</dbReference>
<dbReference type="InterPro" id="IPR024688">
    <property type="entry name" value="Mac_dom"/>
</dbReference>
<evidence type="ECO:0000256" key="4">
    <source>
        <dbReference type="ARBA" id="ARBA00023315"/>
    </source>
</evidence>
<dbReference type="SUPFAM" id="SSF57701">
    <property type="entry name" value="Zn2/Cys6 DNA-binding domain"/>
    <property type="match status" value="1"/>
</dbReference>
<dbReference type="InterPro" id="IPR001138">
    <property type="entry name" value="Zn2Cys6_DnaBD"/>
</dbReference>
<dbReference type="GO" id="GO:0016407">
    <property type="term" value="F:acetyltransferase activity"/>
    <property type="evidence" value="ECO:0007669"/>
    <property type="project" value="InterPro"/>
</dbReference>
<dbReference type="EMBL" id="JAOQAZ010000043">
    <property type="protein sequence ID" value="KAJ4246268.1"/>
    <property type="molecule type" value="Genomic_DNA"/>
</dbReference>
<dbReference type="Pfam" id="PF00172">
    <property type="entry name" value="Zn_clus"/>
    <property type="match status" value="1"/>
</dbReference>
<dbReference type="Pfam" id="PF12464">
    <property type="entry name" value="Mac"/>
    <property type="match status" value="1"/>
</dbReference>
<keyword evidence="3" id="KW-0539">Nucleus</keyword>
<evidence type="ECO:0000256" key="5">
    <source>
        <dbReference type="SAM" id="MobiDB-lite"/>
    </source>
</evidence>
<evidence type="ECO:0000256" key="2">
    <source>
        <dbReference type="ARBA" id="ARBA00022679"/>
    </source>
</evidence>
<dbReference type="CDD" id="cd03357">
    <property type="entry name" value="LbH_MAT_GAT"/>
    <property type="match status" value="1"/>
</dbReference>
<comment type="caution">
    <text evidence="7">The sequence shown here is derived from an EMBL/GenBank/DDBJ whole genome shotgun (WGS) entry which is preliminary data.</text>
</comment>
<dbReference type="Proteomes" id="UP001152049">
    <property type="component" value="Unassembled WGS sequence"/>
</dbReference>
<dbReference type="OrthoDB" id="25818at2759"/>
<dbReference type="InterPro" id="IPR036864">
    <property type="entry name" value="Zn2-C6_fun-type_DNA-bd_sf"/>
</dbReference>
<dbReference type="PANTHER" id="PTHR23416:SF23">
    <property type="entry name" value="ACETYLTRANSFERASE C18B11.09C-RELATED"/>
    <property type="match status" value="1"/>
</dbReference>
<dbReference type="Gene3D" id="2.160.10.10">
    <property type="entry name" value="Hexapeptide repeat proteins"/>
    <property type="match status" value="1"/>
</dbReference>
<dbReference type="PROSITE" id="PS50048">
    <property type="entry name" value="ZN2_CY6_FUNGAL_2"/>
    <property type="match status" value="1"/>
</dbReference>
<dbReference type="Gene3D" id="4.10.240.10">
    <property type="entry name" value="Zn(2)-C6 fungal-type DNA-binding domain"/>
    <property type="match status" value="1"/>
</dbReference>
<feature type="region of interest" description="Disordered" evidence="5">
    <location>
        <begin position="1"/>
        <end position="20"/>
    </location>
</feature>